<keyword evidence="1" id="KW-0812">Transmembrane</keyword>
<proteinExistence type="predicted"/>
<gene>
    <name evidence="2" type="ORF">SAMN05443144_10394</name>
</gene>
<protein>
    <recommendedName>
        <fullName evidence="4">Neutral/alkaline non-lysosomal ceramidase, N-terminal</fullName>
    </recommendedName>
</protein>
<keyword evidence="1" id="KW-0472">Membrane</keyword>
<dbReference type="OrthoDB" id="337762at2"/>
<evidence type="ECO:0000256" key="1">
    <source>
        <dbReference type="SAM" id="Phobius"/>
    </source>
</evidence>
<evidence type="ECO:0000313" key="2">
    <source>
        <dbReference type="EMBL" id="SHE75125.1"/>
    </source>
</evidence>
<evidence type="ECO:0008006" key="4">
    <source>
        <dbReference type="Google" id="ProtNLM"/>
    </source>
</evidence>
<keyword evidence="3" id="KW-1185">Reference proteome</keyword>
<keyword evidence="1" id="KW-1133">Transmembrane helix</keyword>
<sequence>MKDNFDITTYRHVFIIFLTCLFWGSTNLLIAQQRTMEDQESSSLEVGFASSKITPDPMVNNWVTGKPYGKVRDSIYTRALVLRAGDQKVVLLHWELVDAGESATEQVRSAVADALEIPSDHIMVNASHNHSAPWAPVYDNAHRGLERDTWWAVRYMPPQHEEPPFKAWMDRLISQSVAAAAAADRAREPATAWVGRADVSRYLQNRRPRPVREGIAESHMPDNYNYRHPEWDPNVLSGNRTFGPLDRAMTLVSFRSPAGNMIGTLFHLSCHAVSVYPYTDALSGDWPGAATRAISEQLGGPSMFLQGTAGDINPWRRGAEAVQIMAKGLAGYAGRAYRYSAQLQPGKLHIDRTHVGLPLTDYGRERTGLQTLPAEIQAVRYGSLAIVTLPGEPMTGLGMAIKERSPFPQTLVLGYSNGNGVHYVGMPGEKARGGYEVGEKTNLGTDRAGLIMVEAAEDLLHKMYGETE</sequence>
<dbReference type="STRING" id="1194090.SAMN05443144_10394"/>
<feature type="transmembrane region" description="Helical" evidence="1">
    <location>
        <begin position="12"/>
        <end position="31"/>
    </location>
</feature>
<evidence type="ECO:0000313" key="3">
    <source>
        <dbReference type="Proteomes" id="UP000184041"/>
    </source>
</evidence>
<dbReference type="EMBL" id="FQUS01000003">
    <property type="protein sequence ID" value="SHE75125.1"/>
    <property type="molecule type" value="Genomic_DNA"/>
</dbReference>
<name>A0A1M4W1T7_9BACT</name>
<dbReference type="Proteomes" id="UP000184041">
    <property type="component" value="Unassembled WGS sequence"/>
</dbReference>
<organism evidence="2 3">
    <name type="scientific">Fodinibius roseus</name>
    <dbReference type="NCBI Taxonomy" id="1194090"/>
    <lineage>
        <taxon>Bacteria</taxon>
        <taxon>Pseudomonadati</taxon>
        <taxon>Balneolota</taxon>
        <taxon>Balneolia</taxon>
        <taxon>Balneolales</taxon>
        <taxon>Balneolaceae</taxon>
        <taxon>Fodinibius</taxon>
    </lineage>
</organism>
<reference evidence="2 3" key="1">
    <citation type="submission" date="2016-11" db="EMBL/GenBank/DDBJ databases">
        <authorList>
            <person name="Jaros S."/>
            <person name="Januszkiewicz K."/>
            <person name="Wedrychowicz H."/>
        </authorList>
    </citation>
    <scope>NUCLEOTIDE SEQUENCE [LARGE SCALE GENOMIC DNA]</scope>
    <source>
        <strain evidence="2 3">DSM 21986</strain>
    </source>
</reference>
<accession>A0A1M4W1T7</accession>
<dbReference type="RefSeq" id="WP_139240173.1">
    <property type="nucleotide sequence ID" value="NZ_FQUS01000003.1"/>
</dbReference>
<dbReference type="AlphaFoldDB" id="A0A1M4W1T7"/>